<name>A0A2N6K3Q1_FISMU</name>
<proteinExistence type="predicted"/>
<protein>
    <submittedName>
        <fullName evidence="2">Uncharacterized protein</fullName>
    </submittedName>
</protein>
<reference evidence="2 3" key="1">
    <citation type="submission" date="2017-08" db="EMBL/GenBank/DDBJ databases">
        <title>Genomes of Fischerella (Mastigocladus) sp. strains.</title>
        <authorList>
            <person name="Miller S.R."/>
        </authorList>
    </citation>
    <scope>NUCLEOTIDE SEQUENCE [LARGE SCALE GENOMIC DNA]</scope>
    <source>
        <strain evidence="2 3">CCMEE 5323</strain>
    </source>
</reference>
<keyword evidence="3" id="KW-1185">Reference proteome</keyword>
<gene>
    <name evidence="2" type="ORF">CEN44_10995</name>
</gene>
<organism evidence="2 3">
    <name type="scientific">Fischerella muscicola CCMEE 5323</name>
    <dbReference type="NCBI Taxonomy" id="2019572"/>
    <lineage>
        <taxon>Bacteria</taxon>
        <taxon>Bacillati</taxon>
        <taxon>Cyanobacteriota</taxon>
        <taxon>Cyanophyceae</taxon>
        <taxon>Nostocales</taxon>
        <taxon>Hapalosiphonaceae</taxon>
        <taxon>Fischerella</taxon>
    </lineage>
</organism>
<accession>A0A2N6K3Q1</accession>
<dbReference type="RefSeq" id="WP_016864769.1">
    <property type="nucleotide sequence ID" value="NZ_CAWNVR010000333.1"/>
</dbReference>
<dbReference type="Proteomes" id="UP000235036">
    <property type="component" value="Unassembled WGS sequence"/>
</dbReference>
<evidence type="ECO:0000313" key="3">
    <source>
        <dbReference type="Proteomes" id="UP000235036"/>
    </source>
</evidence>
<evidence type="ECO:0000256" key="1">
    <source>
        <dbReference type="SAM" id="MobiDB-lite"/>
    </source>
</evidence>
<dbReference type="AlphaFoldDB" id="A0A2N6K3Q1"/>
<feature type="compositionally biased region" description="Low complexity" evidence="1">
    <location>
        <begin position="212"/>
        <end position="228"/>
    </location>
</feature>
<evidence type="ECO:0000313" key="2">
    <source>
        <dbReference type="EMBL" id="PLZ90286.1"/>
    </source>
</evidence>
<feature type="region of interest" description="Disordered" evidence="1">
    <location>
        <begin position="203"/>
        <end position="228"/>
    </location>
</feature>
<dbReference type="EMBL" id="NRQW01000238">
    <property type="protein sequence ID" value="PLZ90286.1"/>
    <property type="molecule type" value="Genomic_DNA"/>
</dbReference>
<sequence length="228" mass="25315">MTYFLRLNNFNKVIALGAVFTTLFCLIPESSQAQRARWTGNSINTATFTFDLDTSVKDRDRRDNKGYFPKAIQNFNIDPGGAFTNSQICGKDPCPPARVRVTKLKTDSNGNVVGIKIGDGKTITLEELQKLFTTVNSDIDFSQDVIRYDISFFGTSSEPEMIWFVQSHDSNLINNLTSLSELNQIQGMFPRYVDIDDTDDTQVNTGGIFTISQPSPASTTPEPTSSPN</sequence>
<comment type="caution">
    <text evidence="2">The sequence shown here is derived from an EMBL/GenBank/DDBJ whole genome shotgun (WGS) entry which is preliminary data.</text>
</comment>